<dbReference type="KEGG" id="ath:AT1G79103"/>
<accession>A0A1P8AN89</accession>
<dbReference type="RefSeq" id="NP_001320578.1">
    <property type="nucleotide sequence ID" value="NM_001334870.1"/>
</dbReference>
<dbReference type="EMBL" id="CP002684">
    <property type="protein sequence ID" value="ANM58119.1"/>
    <property type="molecule type" value="Genomic_DNA"/>
</dbReference>
<sequence length="85" mass="9629">MQVPSKKKVSNPQTADVADNQFVGNSMLVRVQGRYHPAATTGKMFNWQRRRSSSYSSSPRPHKLWLVADPFSAKEIKRCPCCVMC</sequence>
<protein>
    <submittedName>
        <fullName evidence="2">Uncharacterized protein</fullName>
    </submittedName>
</protein>
<dbReference type="Araport" id="AT1G79103"/>
<evidence type="ECO:0000313" key="1">
    <source>
        <dbReference type="Araport" id="AT1G79103"/>
    </source>
</evidence>
<dbReference type="Proteomes" id="UP000006548">
    <property type="component" value="Chromosome 1"/>
</dbReference>
<dbReference type="ExpressionAtlas" id="A0A1P8AN89">
    <property type="expression patterns" value="baseline and differential"/>
</dbReference>
<dbReference type="AlphaFoldDB" id="A0A1P8AN89"/>
<dbReference type="GeneID" id="28717436"/>
<keyword evidence="3" id="KW-1185">Reference proteome</keyword>
<dbReference type="TAIR" id="AT1G79103"/>
<name>A0A1P8AN89_ARATH</name>
<proteinExistence type="predicted"/>
<reference evidence="2 3" key="1">
    <citation type="journal article" date="2000" name="Nature">
        <title>Sequence and analysis of chromosome 1 of the plant Arabidopsis thaliana.</title>
        <authorList>
            <person name="Theologis A."/>
            <person name="Ecker J.R."/>
            <person name="Palm C.J."/>
            <person name="Federspiel N.A."/>
            <person name="Kaul S."/>
            <person name="White O."/>
            <person name="Alonso J."/>
            <person name="Altafi H."/>
            <person name="Araujo R."/>
            <person name="Bowman C.L."/>
            <person name="Brooks S.Y."/>
            <person name="Buehler E."/>
            <person name="Chan A."/>
            <person name="Chao Q."/>
            <person name="Chen H."/>
            <person name="Cheuk R.F."/>
            <person name="Chin C.W."/>
            <person name="Chung M.K."/>
            <person name="Conn L."/>
            <person name="Conway A.B."/>
            <person name="Conway A.R."/>
            <person name="Creasy T.H."/>
            <person name="Dewar K."/>
            <person name="Dunn P."/>
            <person name="Etgu P."/>
            <person name="Feldblyum T.V."/>
            <person name="Feng J."/>
            <person name="Fong B."/>
            <person name="Fujii C.Y."/>
            <person name="Gill J.E."/>
            <person name="Goldsmith A.D."/>
            <person name="Haas B."/>
            <person name="Hansen N.F."/>
            <person name="Hughes B."/>
            <person name="Huizar L."/>
            <person name="Hunter J.L."/>
            <person name="Jenkins J."/>
            <person name="Johnson-Hopson C."/>
            <person name="Khan S."/>
            <person name="Khaykin E."/>
            <person name="Kim C.J."/>
            <person name="Koo H.L."/>
            <person name="Kremenetskaia I."/>
            <person name="Kurtz D.B."/>
            <person name="Kwan A."/>
            <person name="Lam B."/>
            <person name="Langin-Hooper S."/>
            <person name="Lee A."/>
            <person name="Lee J.M."/>
            <person name="Lenz C.A."/>
            <person name="Li J.H."/>
            <person name="Li Y."/>
            <person name="Lin X."/>
            <person name="Liu S.X."/>
            <person name="Liu Z.A."/>
            <person name="Luros J.S."/>
            <person name="Maiti R."/>
            <person name="Marziali A."/>
            <person name="Militscher J."/>
            <person name="Miranda M."/>
            <person name="Nguyen M."/>
            <person name="Nierman W.C."/>
            <person name="Osborne B.I."/>
            <person name="Pai G."/>
            <person name="Peterson J."/>
            <person name="Pham P.K."/>
            <person name="Rizzo M."/>
            <person name="Rooney T."/>
            <person name="Rowley D."/>
            <person name="Sakano H."/>
            <person name="Salzberg S.L."/>
            <person name="Schwartz J.R."/>
            <person name="Shinn P."/>
            <person name="Southwick A.M."/>
            <person name="Sun H."/>
            <person name="Tallon L.J."/>
            <person name="Tambunga G."/>
            <person name="Toriumi M.J."/>
            <person name="Town C.D."/>
            <person name="Utterback T."/>
            <person name="Van Aken S."/>
            <person name="Vaysberg M."/>
            <person name="Vysotskaia V.S."/>
            <person name="Walker M."/>
            <person name="Wu D."/>
            <person name="Yu G."/>
            <person name="Fraser C.M."/>
            <person name="Venter J.C."/>
            <person name="Davis R.W."/>
        </authorList>
    </citation>
    <scope>NUCLEOTIDE SEQUENCE [LARGE SCALE GENOMIC DNA]</scope>
    <source>
        <strain evidence="3">cv. Columbia</strain>
    </source>
</reference>
<gene>
    <name evidence="1 2" type="ordered locus">At1g79103</name>
</gene>
<evidence type="ECO:0000313" key="2">
    <source>
        <dbReference type="EMBL" id="ANM58119.1"/>
    </source>
</evidence>
<reference evidence="3" key="2">
    <citation type="journal article" date="2017" name="Plant J.">
        <title>Araport11: a complete reannotation of the Arabidopsis thaliana reference genome.</title>
        <authorList>
            <person name="Cheng C.Y."/>
            <person name="Krishnakumar V."/>
            <person name="Chan A.P."/>
            <person name="Thibaud-Nissen F."/>
            <person name="Schobel S."/>
            <person name="Town C.D."/>
        </authorList>
    </citation>
    <scope>GENOME REANNOTATION</scope>
    <source>
        <strain evidence="3">cv. Columbia</strain>
    </source>
</reference>
<organism evidence="2 3">
    <name type="scientific">Arabidopsis thaliana</name>
    <name type="common">Mouse-ear cress</name>
    <dbReference type="NCBI Taxonomy" id="3702"/>
    <lineage>
        <taxon>Eukaryota</taxon>
        <taxon>Viridiplantae</taxon>
        <taxon>Streptophyta</taxon>
        <taxon>Embryophyta</taxon>
        <taxon>Tracheophyta</taxon>
        <taxon>Spermatophyta</taxon>
        <taxon>Magnoliopsida</taxon>
        <taxon>eudicotyledons</taxon>
        <taxon>Gunneridae</taxon>
        <taxon>Pentapetalae</taxon>
        <taxon>rosids</taxon>
        <taxon>malvids</taxon>
        <taxon>Brassicales</taxon>
        <taxon>Brassicaceae</taxon>
        <taxon>Camelineae</taxon>
        <taxon>Arabidopsis</taxon>
    </lineage>
</organism>
<evidence type="ECO:0000313" key="3">
    <source>
        <dbReference type="Proteomes" id="UP000006548"/>
    </source>
</evidence>
<dbReference type="InParanoid" id="A0A1P8AN89"/>